<dbReference type="GO" id="GO:0072494">
    <property type="term" value="C:host multivesicular body"/>
    <property type="evidence" value="ECO:0007669"/>
    <property type="project" value="UniProtKB-SubCell"/>
</dbReference>
<feature type="domain" description="CCHC-type" evidence="31">
    <location>
        <begin position="386"/>
        <end position="401"/>
    </location>
</feature>
<keyword evidence="10" id="KW-1188">Viral release from host cell</keyword>
<dbReference type="EMBL" id="KM048862">
    <property type="protein sequence ID" value="AIG16015.1"/>
    <property type="molecule type" value="Genomic_RNA"/>
</dbReference>
<dbReference type="SMART" id="SM00343">
    <property type="entry name" value="ZnF_C2HC"/>
    <property type="match status" value="2"/>
</dbReference>
<evidence type="ECO:0000256" key="3">
    <source>
        <dbReference type="ARBA" id="ARBA00008364"/>
    </source>
</evidence>
<dbReference type="GO" id="GO:0005198">
    <property type="term" value="F:structural molecule activity"/>
    <property type="evidence" value="ECO:0007669"/>
    <property type="project" value="InterPro"/>
</dbReference>
<dbReference type="Pfam" id="PF00098">
    <property type="entry name" value="zf-CCHC"/>
    <property type="match status" value="2"/>
</dbReference>
<dbReference type="GO" id="GO:0008270">
    <property type="term" value="F:zinc ion binding"/>
    <property type="evidence" value="ECO:0007669"/>
    <property type="project" value="UniProtKB-KW"/>
</dbReference>
<dbReference type="InterPro" id="IPR010999">
    <property type="entry name" value="Retrovr_matrix"/>
</dbReference>
<dbReference type="Gene3D" id="1.10.1200.30">
    <property type="match status" value="1"/>
</dbReference>
<dbReference type="Pfam" id="PF19317">
    <property type="entry name" value="Gag_p24_C"/>
    <property type="match status" value="1"/>
</dbReference>
<evidence type="ECO:0000256" key="22">
    <source>
        <dbReference type="ARBA" id="ARBA00023086"/>
    </source>
</evidence>
<evidence type="ECO:0000256" key="7">
    <source>
        <dbReference type="ARBA" id="ARBA00022561"/>
    </source>
</evidence>
<evidence type="ECO:0000256" key="21">
    <source>
        <dbReference type="ARBA" id="ARBA00023046"/>
    </source>
</evidence>
<dbReference type="Pfam" id="PF00540">
    <property type="entry name" value="Gag_p17"/>
    <property type="match status" value="1"/>
</dbReference>
<evidence type="ECO:0000256" key="16">
    <source>
        <dbReference type="ARBA" id="ARBA00022771"/>
    </source>
</evidence>
<dbReference type="Gene3D" id="4.10.60.10">
    <property type="entry name" value="Zinc finger, CCHC-type"/>
    <property type="match status" value="1"/>
</dbReference>
<keyword evidence="23" id="KW-0472">Membrane</keyword>
<evidence type="ECO:0000256" key="15">
    <source>
        <dbReference type="ARBA" id="ARBA00022758"/>
    </source>
</evidence>
<dbReference type="SUPFAM" id="SSF47836">
    <property type="entry name" value="Retroviral matrix proteins"/>
    <property type="match status" value="1"/>
</dbReference>
<evidence type="ECO:0000256" key="25">
    <source>
        <dbReference type="ARBA" id="ARBA00023288"/>
    </source>
</evidence>
<evidence type="ECO:0000259" key="31">
    <source>
        <dbReference type="PROSITE" id="PS50158"/>
    </source>
</evidence>
<evidence type="ECO:0000256" key="6">
    <source>
        <dbReference type="ARBA" id="ARBA00022553"/>
    </source>
</evidence>
<evidence type="ECO:0000256" key="30">
    <source>
        <dbReference type="SAM" id="MobiDB-lite"/>
    </source>
</evidence>
<keyword evidence="17 28" id="KW-0862">Zinc</keyword>
<keyword evidence="4" id="KW-1187">Viral budding via the host ESCRT complexes</keyword>
<evidence type="ECO:0000256" key="5">
    <source>
        <dbReference type="ARBA" id="ARBA00022511"/>
    </source>
</evidence>
<feature type="coiled-coil region" evidence="29">
    <location>
        <begin position="94"/>
        <end position="121"/>
    </location>
</feature>
<dbReference type="Gene3D" id="1.20.5.760">
    <property type="entry name" value="Single helix bin"/>
    <property type="match status" value="1"/>
</dbReference>
<dbReference type="PRINTS" id="PR00234">
    <property type="entry name" value="HIV1MATRIX"/>
</dbReference>
<dbReference type="SUPFAM" id="SSF47943">
    <property type="entry name" value="Retrovirus capsid protein, N-terminal core domain"/>
    <property type="match status" value="1"/>
</dbReference>
<proteinExistence type="inferred from homology"/>
<keyword evidence="16 27" id="KW-0863">Zinc-finger</keyword>
<dbReference type="InterPro" id="IPR012344">
    <property type="entry name" value="Matrix_HIV/RSV_N"/>
</dbReference>
<keyword evidence="6" id="KW-0597">Phosphoprotein</keyword>
<comment type="similarity">
    <text evidence="3">Belongs to the primate lentivirus group gag polyprotein family.</text>
</comment>
<keyword evidence="13 28" id="KW-0479">Metal-binding</keyword>
<keyword evidence="11" id="KW-1198">Viral budding</keyword>
<evidence type="ECO:0000256" key="1">
    <source>
        <dbReference type="ARBA" id="ARBA00004425"/>
    </source>
</evidence>
<dbReference type="PANTHER" id="PTHR40389">
    <property type="entry name" value="ENDOGENOUS RETROVIRUS GROUP K MEMBER 24 GAG POLYPROTEIN-RELATED"/>
    <property type="match status" value="1"/>
</dbReference>
<dbReference type="PANTHER" id="PTHR40389:SF4">
    <property type="match status" value="1"/>
</dbReference>
<evidence type="ECO:0000256" key="8">
    <source>
        <dbReference type="ARBA" id="ARBA00022562"/>
    </source>
</evidence>
<dbReference type="GO" id="GO:0020002">
    <property type="term" value="C:host cell plasma membrane"/>
    <property type="evidence" value="ECO:0007669"/>
    <property type="project" value="UniProtKB-SubCell"/>
</dbReference>
<reference evidence="32" key="1">
    <citation type="journal article" date="2014" name="Science">
        <title>HIV transmission. Selection bias at the heterosexual HIV-1 transmission bottleneck.</title>
        <authorList>
            <person name="Carlson J.M."/>
            <person name="Schaefer M."/>
            <person name="Monaco D.C."/>
            <person name="Batorsky R."/>
            <person name="Claiborne D.T."/>
            <person name="Prince J."/>
            <person name="Deymier M.J."/>
            <person name="Ende Z.S."/>
            <person name="Klatt N.R."/>
            <person name="Deziel C.E."/>
            <person name="Lin T.H."/>
            <person name="Peng J."/>
            <person name="Seese A.M."/>
            <person name="Shapiro R."/>
            <person name="Frater J."/>
            <person name="Ndung'U T."/>
            <person name="Tang J."/>
            <person name="Goepfert P."/>
            <person name="Gilmour J."/>
            <person name="Price M.A."/>
            <person name="Kilembe W."/>
            <person name="Heckerman D."/>
            <person name="Goulder P.J."/>
            <person name="Allen T.M."/>
            <person name="Allen S."/>
            <person name="Hunter E."/>
        </authorList>
    </citation>
    <scope>NUCLEOTIDE SEQUENCE</scope>
    <source>
        <strain evidence="32">ZM280F</strain>
    </source>
</reference>
<keyword evidence="7 28" id="KW-0167">Capsid protein</keyword>
<evidence type="ECO:0000256" key="14">
    <source>
        <dbReference type="ARBA" id="ARBA00022737"/>
    </source>
</evidence>
<evidence type="ECO:0000313" key="32">
    <source>
        <dbReference type="EMBL" id="AIG16015.1"/>
    </source>
</evidence>
<evidence type="ECO:0000256" key="13">
    <source>
        <dbReference type="ARBA" id="ARBA00022723"/>
    </source>
</evidence>
<organismHost>
    <name type="scientific">Homo sapiens</name>
    <name type="common">Human</name>
    <dbReference type="NCBI Taxonomy" id="9606"/>
</organismHost>
<dbReference type="FunFam" id="4.10.60.10:FF:000001">
    <property type="entry name" value="Gag polyprotein"/>
    <property type="match status" value="1"/>
</dbReference>
<evidence type="ECO:0000256" key="29">
    <source>
        <dbReference type="SAM" id="Coils"/>
    </source>
</evidence>
<name>A0A075QI26_HV1</name>
<keyword evidence="20 28" id="KW-0694">RNA-binding</keyword>
<dbReference type="InterPro" id="IPR001878">
    <property type="entry name" value="Znf_CCHC"/>
</dbReference>
<comment type="PTM">
    <molecule>Gag-Pol polyprotein</molecule>
    <text evidence="28">Specific enzymatic cleavages by the viral protease yield mature proteins.</text>
</comment>
<organism evidence="32">
    <name type="scientific">Human immunodeficiency virus type 1</name>
    <name type="common">HIV-1</name>
    <dbReference type="NCBI Taxonomy" id="11676"/>
    <lineage>
        <taxon>Viruses</taxon>
        <taxon>Riboviria</taxon>
        <taxon>Pararnavirae</taxon>
        <taxon>Artverviricota</taxon>
        <taxon>Revtraviricetes</taxon>
        <taxon>Ortervirales</taxon>
        <taxon>Retroviridae</taxon>
        <taxon>Orthoretrovirinae</taxon>
        <taxon>Lentivirus</taxon>
        <taxon>Lentivirus humimdef1</taxon>
    </lineage>
</organism>
<comment type="subcellular location">
    <subcellularLocation>
        <location evidence="1">Host cell membrane</location>
        <topology evidence="1">Lipid-anchor</topology>
    </subcellularLocation>
    <subcellularLocation>
        <location evidence="2">Host endosome</location>
        <location evidence="2">Host multivesicular body</location>
    </subcellularLocation>
    <subcellularLocation>
        <location evidence="26">Virion membrane</location>
        <topology evidence="26">Lipid-anchor</topology>
    </subcellularLocation>
    <subcellularLocation>
        <location evidence="28">Virion</location>
    </subcellularLocation>
    <subcellularLocation>
        <location evidence="28">Host cytoplasm</location>
    </subcellularLocation>
    <subcellularLocation>
        <location evidence="28">Host nucleus</location>
    </subcellularLocation>
</comment>
<dbReference type="GO" id="GO:0003723">
    <property type="term" value="F:RNA binding"/>
    <property type="evidence" value="ECO:0007669"/>
    <property type="project" value="UniProtKB-KW"/>
</dbReference>
<keyword evidence="22 28" id="KW-0543">Viral nucleoprotein</keyword>
<keyword evidence="15" id="KW-0688">Ribosomal frameshifting</keyword>
<dbReference type="InterPro" id="IPR014817">
    <property type="entry name" value="Gag_p6"/>
</dbReference>
<dbReference type="InterPro" id="IPR008919">
    <property type="entry name" value="Retrov_capsid_N"/>
</dbReference>
<evidence type="ECO:0000256" key="28">
    <source>
        <dbReference type="RuleBase" id="RU004487"/>
    </source>
</evidence>
<keyword evidence="21" id="KW-1039">Host endosome</keyword>
<accession>A0A075QI26</accession>
<dbReference type="Gene3D" id="6.10.250.390">
    <property type="match status" value="1"/>
</dbReference>
<keyword evidence="18 28" id="KW-0946">Virion</keyword>
<dbReference type="InterPro" id="IPR008916">
    <property type="entry name" value="Retrov_capsid_C"/>
</dbReference>
<dbReference type="GO" id="GO:0019013">
    <property type="term" value="C:viral nucleocapsid"/>
    <property type="evidence" value="ECO:0007669"/>
    <property type="project" value="UniProtKB-KW"/>
</dbReference>
<evidence type="ECO:0000256" key="10">
    <source>
        <dbReference type="ARBA" id="ARBA00022612"/>
    </source>
</evidence>
<dbReference type="Pfam" id="PF08705">
    <property type="entry name" value="Gag_p6"/>
    <property type="match status" value="1"/>
</dbReference>
<keyword evidence="19" id="KW-1043">Host membrane</keyword>
<evidence type="ECO:0000256" key="20">
    <source>
        <dbReference type="ARBA" id="ARBA00022884"/>
    </source>
</evidence>
<keyword evidence="24 28" id="KW-1035">Host cytoplasm</keyword>
<evidence type="ECO:0000256" key="27">
    <source>
        <dbReference type="PROSITE-ProRule" id="PRU00047"/>
    </source>
</evidence>
<dbReference type="GO" id="GO:0055036">
    <property type="term" value="C:virion membrane"/>
    <property type="evidence" value="ECO:0007669"/>
    <property type="project" value="UniProtKB-SubCell"/>
</dbReference>
<evidence type="ECO:0000256" key="12">
    <source>
        <dbReference type="ARBA" id="ARBA00022707"/>
    </source>
</evidence>
<keyword evidence="5" id="KW-1032">Host cell membrane</keyword>
<keyword evidence="12" id="KW-0519">Myristate</keyword>
<comment type="subcellular location">
    <molecule>Matrix protein p17</molecule>
    <subcellularLocation>
        <location evidence="28">Virion membrane</location>
        <topology evidence="28">Lipid-anchor</topology>
    </subcellularLocation>
    <subcellularLocation>
        <location evidence="28">Host nucleus</location>
    </subcellularLocation>
    <subcellularLocation>
        <location evidence="28">Host cytoplasm</location>
    </subcellularLocation>
</comment>
<gene>
    <name evidence="32" type="primary">gag</name>
</gene>
<protein>
    <recommendedName>
        <fullName evidence="28">Gag polyprotein</fullName>
    </recommendedName>
    <component>
        <recommendedName>
            <fullName evidence="28">Matrix protein p17</fullName>
            <shortName evidence="28">MA</shortName>
        </recommendedName>
    </component>
</protein>
<keyword evidence="8 28" id="KW-1048">Host nucleus</keyword>
<dbReference type="GO" id="GO:0075523">
    <property type="term" value="P:viral translational frameshifting"/>
    <property type="evidence" value="ECO:0007669"/>
    <property type="project" value="UniProtKB-KW"/>
</dbReference>
<evidence type="ECO:0000256" key="24">
    <source>
        <dbReference type="ARBA" id="ARBA00023200"/>
    </source>
</evidence>
<dbReference type="Gene3D" id="1.10.150.90">
    <property type="entry name" value="Immunodeficiency lentiviruses, gag gene matrix protein p17"/>
    <property type="match status" value="1"/>
</dbReference>
<dbReference type="Pfam" id="PF00607">
    <property type="entry name" value="Gag_p24"/>
    <property type="match status" value="1"/>
</dbReference>
<evidence type="ECO:0000256" key="26">
    <source>
        <dbReference type="ARBA" id="ARBA00037826"/>
    </source>
</evidence>
<evidence type="ECO:0000256" key="17">
    <source>
        <dbReference type="ARBA" id="ARBA00022833"/>
    </source>
</evidence>
<sequence length="491" mass="54851">MGARASILRGGKLDNWERIKLRPGGKKKYMLKHLVWASRELERFALNPGLLETEEGCRQIMKQLQPAVQTGTEELKSLFNTVATLYCVHAGIEVQDTKEALDKIEEEQNKSQQKTQQAKADGKVSQNYPIVQNLQGQMVHQNISPRTLNAWVKVIEEKAFSPEVIPMFTALSEGATPQDLNTMLNTVGGHQAAMQMLKDTINEEAAEWDRLHPVHAGPNPPGQMREPRGSDIAGTTSTLQEQIAWMTGTPPIPVGDIYKRWIILGLNKIVRMYSPVSILDIKQGPKEPFRDYVDRFFKTLRAEQATQDVKNWMTDTLLVQNANPDCKTILRALGPGASLEEMMTACQGVGGPSHKARVLAEAMSQANNTTIMMQRGNFKGARRIVKCFNCGKEGHIAKNCRAPRKKGCWKCGKEGHQMKDCTERQANFLGKIWPSQKGRPGNFLQSRPEPTAPPVESFRFGETTPAPRQELKDREPLTSLKSLFGSDPLSQ</sequence>
<keyword evidence="25" id="KW-0449">Lipoprotein</keyword>
<keyword evidence="14" id="KW-0677">Repeat</keyword>
<evidence type="ECO:0000256" key="18">
    <source>
        <dbReference type="ARBA" id="ARBA00022844"/>
    </source>
</evidence>
<evidence type="ECO:0000256" key="2">
    <source>
        <dbReference type="ARBA" id="ARBA00004560"/>
    </source>
</evidence>
<dbReference type="InterPro" id="IPR045345">
    <property type="entry name" value="Gag_p24_C"/>
</dbReference>
<dbReference type="GO" id="GO:0039702">
    <property type="term" value="P:viral budding via host ESCRT complex"/>
    <property type="evidence" value="ECO:0007669"/>
    <property type="project" value="UniProtKB-KW"/>
</dbReference>
<feature type="region of interest" description="Disordered" evidence="30">
    <location>
        <begin position="432"/>
        <end position="491"/>
    </location>
</feature>
<dbReference type="SUPFAM" id="SSF47353">
    <property type="entry name" value="Retrovirus capsid dimerization domain-like"/>
    <property type="match status" value="1"/>
</dbReference>
<dbReference type="InterPro" id="IPR036875">
    <property type="entry name" value="Znf_CCHC_sf"/>
</dbReference>
<dbReference type="PROSITE" id="PS50158">
    <property type="entry name" value="ZF_CCHC"/>
    <property type="match status" value="2"/>
</dbReference>
<evidence type="ECO:0000256" key="19">
    <source>
        <dbReference type="ARBA" id="ARBA00022870"/>
    </source>
</evidence>
<dbReference type="FunFam" id="1.10.375.10:FF:000001">
    <property type="entry name" value="Gag polyprotein"/>
    <property type="match status" value="1"/>
</dbReference>
<dbReference type="InterPro" id="IPR000071">
    <property type="entry name" value="Lentvrl_matrix_N"/>
</dbReference>
<dbReference type="InterPro" id="IPR050195">
    <property type="entry name" value="Primate_lentivir_Gag_pol-like"/>
</dbReference>
<keyword evidence="9 28" id="KW-0945">Host-virus interaction</keyword>
<evidence type="ECO:0000256" key="11">
    <source>
        <dbReference type="ARBA" id="ARBA00022637"/>
    </source>
</evidence>
<dbReference type="SUPFAM" id="SSF57756">
    <property type="entry name" value="Retrovirus zinc finger-like domains"/>
    <property type="match status" value="1"/>
</dbReference>
<dbReference type="FunFam" id="1.10.1200.30:FF:000001">
    <property type="entry name" value="Gag polyprotein"/>
    <property type="match status" value="1"/>
</dbReference>
<dbReference type="GO" id="GO:0042025">
    <property type="term" value="C:host cell nucleus"/>
    <property type="evidence" value="ECO:0007669"/>
    <property type="project" value="UniProtKB-SubCell"/>
</dbReference>
<evidence type="ECO:0000256" key="4">
    <source>
        <dbReference type="ARBA" id="ARBA00022462"/>
    </source>
</evidence>
<evidence type="ECO:0000256" key="23">
    <source>
        <dbReference type="ARBA" id="ARBA00023136"/>
    </source>
</evidence>
<dbReference type="Gene3D" id="1.10.375.10">
    <property type="entry name" value="Human Immunodeficiency Virus Type 1 Capsid Protein"/>
    <property type="match status" value="1"/>
</dbReference>
<evidence type="ECO:0000256" key="9">
    <source>
        <dbReference type="ARBA" id="ARBA00022581"/>
    </source>
</evidence>
<feature type="domain" description="CCHC-type" evidence="31">
    <location>
        <begin position="408"/>
        <end position="423"/>
    </location>
</feature>
<keyword evidence="29" id="KW-0175">Coiled coil</keyword>